<accession>A0A2U9T5M0</accession>
<dbReference type="RefSeq" id="WP_111267113.1">
    <property type="nucleotide sequence ID" value="NZ_CP029843.1"/>
</dbReference>
<dbReference type="OrthoDB" id="6024860at2"/>
<feature type="transmembrane region" description="Helical" evidence="1">
    <location>
        <begin position="131"/>
        <end position="150"/>
    </location>
</feature>
<evidence type="ECO:0000313" key="3">
    <source>
        <dbReference type="EMBL" id="KAB8198825.1"/>
    </source>
</evidence>
<sequence>MTDTNRLIDHLASRGKRVRPLASPLRRTLLWLALAALVLALIVAVSGLNPGAVRALQAPAGRLEWIASLLVGVLAAYATFQVSVPGRSQRWALLPLPALLLWLGGMGWGCLHEVALHGASALSFHADSAECAQAIALTSLPLSLVMLLLVRHAGVVRPAITATLATLSTAALASAGVGLIHAGETMLMVLLFHFGMVAVLSGLSLLFSRRLFAWIGYAPR</sequence>
<protein>
    <submittedName>
        <fullName evidence="3">DUF1109 family protein</fullName>
    </submittedName>
</protein>
<feature type="transmembrane region" description="Helical" evidence="1">
    <location>
        <begin position="65"/>
        <end position="84"/>
    </location>
</feature>
<dbReference type="Proteomes" id="UP000320431">
    <property type="component" value="Unassembled WGS sequence"/>
</dbReference>
<feature type="transmembrane region" description="Helical" evidence="1">
    <location>
        <begin position="162"/>
        <end position="180"/>
    </location>
</feature>
<evidence type="ECO:0000313" key="4">
    <source>
        <dbReference type="Proteomes" id="UP000249447"/>
    </source>
</evidence>
<name>A0A2U9T5M0_9GAMM</name>
<organism evidence="2 4">
    <name type="scientific">Marilutibacter maris</name>
    <dbReference type="NCBI Taxonomy" id="1605891"/>
    <lineage>
        <taxon>Bacteria</taxon>
        <taxon>Pseudomonadati</taxon>
        <taxon>Pseudomonadota</taxon>
        <taxon>Gammaproteobacteria</taxon>
        <taxon>Lysobacterales</taxon>
        <taxon>Lysobacteraceae</taxon>
        <taxon>Marilutibacter</taxon>
    </lineage>
</organism>
<gene>
    <name evidence="2" type="ORF">C9I47_2378</name>
    <name evidence="3" type="ORF">FKV24_000105</name>
</gene>
<dbReference type="EMBL" id="VICD02000002">
    <property type="protein sequence ID" value="KAB8198825.1"/>
    <property type="molecule type" value="Genomic_DNA"/>
</dbReference>
<feature type="transmembrane region" description="Helical" evidence="1">
    <location>
        <begin position="186"/>
        <end position="207"/>
    </location>
</feature>
<reference evidence="3 5" key="2">
    <citation type="submission" date="2019-10" db="EMBL/GenBank/DDBJ databases">
        <title>Lysobacter alkalisoli sp. nov., isolated from saline-alkaline soil.</title>
        <authorList>
            <person name="Sun J.-Q."/>
        </authorList>
    </citation>
    <scope>NUCLEOTIDE SEQUENCE [LARGE SCALE GENOMIC DNA]</scope>
    <source>
        <strain evidence="3 5">KCTC 42381</strain>
    </source>
</reference>
<dbReference type="Proteomes" id="UP000249447">
    <property type="component" value="Chromosome"/>
</dbReference>
<dbReference type="InterPro" id="IPR009495">
    <property type="entry name" value="NrsF"/>
</dbReference>
<dbReference type="AlphaFoldDB" id="A0A2U9T5M0"/>
<keyword evidence="1" id="KW-0812">Transmembrane</keyword>
<keyword evidence="4" id="KW-1185">Reference proteome</keyword>
<reference evidence="2 4" key="1">
    <citation type="submission" date="2018-05" db="EMBL/GenBank/DDBJ databases">
        <title>The complete genome of Lysobacter maris HZ9B, a marine bacterium antagonistic against terrestrial plant pathogens.</title>
        <authorList>
            <person name="Zhang X.-Q."/>
        </authorList>
    </citation>
    <scope>NUCLEOTIDE SEQUENCE [LARGE SCALE GENOMIC DNA]</scope>
    <source>
        <strain evidence="2 4">HZ9B</strain>
    </source>
</reference>
<evidence type="ECO:0000313" key="5">
    <source>
        <dbReference type="Proteomes" id="UP000320431"/>
    </source>
</evidence>
<keyword evidence="1" id="KW-0472">Membrane</keyword>
<dbReference type="Pfam" id="PF06532">
    <property type="entry name" value="NrsF"/>
    <property type="match status" value="1"/>
</dbReference>
<evidence type="ECO:0000256" key="1">
    <source>
        <dbReference type="SAM" id="Phobius"/>
    </source>
</evidence>
<dbReference type="EMBL" id="CP029843">
    <property type="protein sequence ID" value="AWV08056.1"/>
    <property type="molecule type" value="Genomic_DNA"/>
</dbReference>
<keyword evidence="1" id="KW-1133">Transmembrane helix</keyword>
<dbReference type="KEGG" id="lmb:C9I47_2378"/>
<evidence type="ECO:0000313" key="2">
    <source>
        <dbReference type="EMBL" id="AWV08056.1"/>
    </source>
</evidence>
<proteinExistence type="predicted"/>
<feature type="transmembrane region" description="Helical" evidence="1">
    <location>
        <begin position="91"/>
        <end position="111"/>
    </location>
</feature>